<feature type="region of interest" description="Disordered" evidence="1">
    <location>
        <begin position="31"/>
        <end position="98"/>
    </location>
</feature>
<evidence type="ECO:0000256" key="1">
    <source>
        <dbReference type="SAM" id="MobiDB-lite"/>
    </source>
</evidence>
<dbReference type="RefSeq" id="WP_203765832.1">
    <property type="nucleotide sequence ID" value="NZ_BAAAYJ010000065.1"/>
</dbReference>
<organism evidence="3 4">
    <name type="scientific">Actinoplanes nipponensis</name>
    <dbReference type="NCBI Taxonomy" id="135950"/>
    <lineage>
        <taxon>Bacteria</taxon>
        <taxon>Bacillati</taxon>
        <taxon>Actinomycetota</taxon>
        <taxon>Actinomycetes</taxon>
        <taxon>Micromonosporales</taxon>
        <taxon>Micromonosporaceae</taxon>
        <taxon>Actinoplanes</taxon>
    </lineage>
</organism>
<protein>
    <recommendedName>
        <fullName evidence="5">Lipoprotein antigen</fullName>
    </recommendedName>
</protein>
<evidence type="ECO:0000313" key="3">
    <source>
        <dbReference type="EMBL" id="GIE47654.1"/>
    </source>
</evidence>
<evidence type="ECO:0000256" key="2">
    <source>
        <dbReference type="SAM" id="SignalP"/>
    </source>
</evidence>
<feature type="compositionally biased region" description="Polar residues" evidence="1">
    <location>
        <begin position="79"/>
        <end position="93"/>
    </location>
</feature>
<dbReference type="Proteomes" id="UP000647172">
    <property type="component" value="Unassembled WGS sequence"/>
</dbReference>
<keyword evidence="4" id="KW-1185">Reference proteome</keyword>
<proteinExistence type="predicted"/>
<accession>A0A919JAZ6</accession>
<comment type="caution">
    <text evidence="3">The sequence shown here is derived from an EMBL/GenBank/DDBJ whole genome shotgun (WGS) entry which is preliminary data.</text>
</comment>
<evidence type="ECO:0000313" key="4">
    <source>
        <dbReference type="Proteomes" id="UP000647172"/>
    </source>
</evidence>
<keyword evidence="2" id="KW-0732">Signal</keyword>
<gene>
    <name evidence="3" type="ORF">Ani05nite_11880</name>
</gene>
<feature type="signal peptide" evidence="2">
    <location>
        <begin position="1"/>
        <end position="24"/>
    </location>
</feature>
<name>A0A919JAZ6_9ACTN</name>
<dbReference type="AlphaFoldDB" id="A0A919JAZ6"/>
<reference evidence="3" key="1">
    <citation type="submission" date="2021-01" db="EMBL/GenBank/DDBJ databases">
        <title>Whole genome shotgun sequence of Actinoplanes nipponensis NBRC 14063.</title>
        <authorList>
            <person name="Komaki H."/>
            <person name="Tamura T."/>
        </authorList>
    </citation>
    <scope>NUCLEOTIDE SEQUENCE</scope>
    <source>
        <strain evidence="3">NBRC 14063</strain>
    </source>
</reference>
<dbReference type="PROSITE" id="PS51257">
    <property type="entry name" value="PROKAR_LIPOPROTEIN"/>
    <property type="match status" value="1"/>
</dbReference>
<evidence type="ECO:0008006" key="5">
    <source>
        <dbReference type="Google" id="ProtNLM"/>
    </source>
</evidence>
<feature type="compositionally biased region" description="Low complexity" evidence="1">
    <location>
        <begin position="44"/>
        <end position="71"/>
    </location>
</feature>
<feature type="chain" id="PRO_5038647564" description="Lipoprotein antigen" evidence="2">
    <location>
        <begin position="25"/>
        <end position="211"/>
    </location>
</feature>
<sequence>MKIHPTVLVVAAAAVMTGLTGCGAIDGTAAPAASSVPAGMGSPDQATDGDAAQGDAAQGDAAEGGSAPAGTAKKKAPKHNSTPTHESTPSHAPQPQGPRVVSFKVVQKPKCPEGTAVFRSENVPLIIKWKITGADSAALSVDDPTGTPGTYGPVELQGTQEFTFSCGGPVGSTETHRYDIYTVGGGAQKHKTLKVSAKVLDQGKDVGSANG</sequence>
<dbReference type="EMBL" id="BOMQ01000016">
    <property type="protein sequence ID" value="GIE47654.1"/>
    <property type="molecule type" value="Genomic_DNA"/>
</dbReference>